<dbReference type="Proteomes" id="UP000218598">
    <property type="component" value="Unassembled WGS sequence"/>
</dbReference>
<keyword evidence="7" id="KW-1185">Reference proteome</keyword>
<reference evidence="6 7" key="1">
    <citation type="journal article" date="2017" name="Elife">
        <title>Extensive horizontal gene transfer in cheese-associated bacteria.</title>
        <authorList>
            <person name="Bonham K.S."/>
            <person name="Wolfe B.E."/>
            <person name="Dutton R.J."/>
        </authorList>
    </citation>
    <scope>NUCLEOTIDE SEQUENCE [LARGE SCALE GENOMIC DNA]</scope>
    <source>
        <strain evidence="6 7">341_9</strain>
    </source>
</reference>
<dbReference type="GO" id="GO:0008840">
    <property type="term" value="F:4-hydroxy-tetrahydrodipicolinate synthase activity"/>
    <property type="evidence" value="ECO:0007669"/>
    <property type="project" value="TreeGrafter"/>
</dbReference>
<dbReference type="RefSeq" id="WP_096196492.1">
    <property type="nucleotide sequence ID" value="NZ_JBQCXU010000191.1"/>
</dbReference>
<protein>
    <submittedName>
        <fullName evidence="6">Dihydrodipicolinate synthase family protein</fullName>
    </submittedName>
</protein>
<dbReference type="SUPFAM" id="SSF51569">
    <property type="entry name" value="Aldolase"/>
    <property type="match status" value="1"/>
</dbReference>
<evidence type="ECO:0000256" key="3">
    <source>
        <dbReference type="PIRNR" id="PIRNR001365"/>
    </source>
</evidence>
<evidence type="ECO:0000256" key="4">
    <source>
        <dbReference type="PIRSR" id="PIRSR001365-1"/>
    </source>
</evidence>
<evidence type="ECO:0000256" key="2">
    <source>
        <dbReference type="ARBA" id="ARBA00023239"/>
    </source>
</evidence>
<dbReference type="PIRSF" id="PIRSF001365">
    <property type="entry name" value="DHDPS"/>
    <property type="match status" value="1"/>
</dbReference>
<comment type="caution">
    <text evidence="6">The sequence shown here is derived from an EMBL/GenBank/DDBJ whole genome shotgun (WGS) entry which is preliminary data.</text>
</comment>
<feature type="active site" description="Schiff-base intermediate with substrate" evidence="4">
    <location>
        <position position="159"/>
    </location>
</feature>
<feature type="active site" description="Proton donor/acceptor" evidence="4">
    <location>
        <position position="131"/>
    </location>
</feature>
<dbReference type="Gene3D" id="3.20.20.70">
    <property type="entry name" value="Aldolase class I"/>
    <property type="match status" value="1"/>
</dbReference>
<dbReference type="OrthoDB" id="9778880at2"/>
<evidence type="ECO:0000256" key="1">
    <source>
        <dbReference type="ARBA" id="ARBA00007592"/>
    </source>
</evidence>
<proteinExistence type="inferred from homology"/>
<dbReference type="EMBL" id="NRGR01000005">
    <property type="protein sequence ID" value="PCC40745.1"/>
    <property type="molecule type" value="Genomic_DNA"/>
</dbReference>
<sequence>MFTGLSAFPLTPVHDDQVDLPSYGGLIDRLVEAGVDSIGVLGSTGSYVYLDRDERSAVIEATVERAAGVPVIAGIGALRTSRVRSLAEDAQVAGADAVLLAPVSYQPLTEDDVTGLYEEVTAELSVPLVVYDNPGTTHFTFSLDLYAHIGSLPHVAAIKIPPSRGTVNEVRERVQSIRSVIPEHVRLGISGDGYAATGLLAGCDAWFSSIGGTLPQAMAALARPALAGDQEAALAESERLRPLWELIGEAGSVRVVAAIAELLELVEEPCLPRPLRGLTGAGRERVRAVVEGLGLRD</sequence>
<dbReference type="GO" id="GO:0005829">
    <property type="term" value="C:cytosol"/>
    <property type="evidence" value="ECO:0007669"/>
    <property type="project" value="TreeGrafter"/>
</dbReference>
<organism evidence="6 7">
    <name type="scientific">Brachybacterium alimentarium</name>
    <dbReference type="NCBI Taxonomy" id="47845"/>
    <lineage>
        <taxon>Bacteria</taxon>
        <taxon>Bacillati</taxon>
        <taxon>Actinomycetota</taxon>
        <taxon>Actinomycetes</taxon>
        <taxon>Micrococcales</taxon>
        <taxon>Dermabacteraceae</taxon>
        <taxon>Brachybacterium</taxon>
    </lineage>
</organism>
<evidence type="ECO:0000256" key="5">
    <source>
        <dbReference type="PIRSR" id="PIRSR001365-2"/>
    </source>
</evidence>
<feature type="binding site" evidence="5">
    <location>
        <position position="44"/>
    </location>
    <ligand>
        <name>pyruvate</name>
        <dbReference type="ChEBI" id="CHEBI:15361"/>
    </ligand>
</feature>
<gene>
    <name evidence="6" type="ORF">CIK66_02980</name>
</gene>
<dbReference type="PANTHER" id="PTHR12128">
    <property type="entry name" value="DIHYDRODIPICOLINATE SYNTHASE"/>
    <property type="match status" value="1"/>
</dbReference>
<dbReference type="Pfam" id="PF00701">
    <property type="entry name" value="DHDPS"/>
    <property type="match status" value="1"/>
</dbReference>
<evidence type="ECO:0000313" key="6">
    <source>
        <dbReference type="EMBL" id="PCC40745.1"/>
    </source>
</evidence>
<comment type="similarity">
    <text evidence="1 3">Belongs to the DapA family.</text>
</comment>
<dbReference type="InterPro" id="IPR002220">
    <property type="entry name" value="DapA-like"/>
</dbReference>
<dbReference type="PRINTS" id="PR00146">
    <property type="entry name" value="DHPICSNTHASE"/>
</dbReference>
<dbReference type="AlphaFoldDB" id="A0A2A3YNR4"/>
<accession>A0A2A3YNR4</accession>
<name>A0A2A3YNR4_9MICO</name>
<dbReference type="SMART" id="SM01130">
    <property type="entry name" value="DHDPS"/>
    <property type="match status" value="1"/>
</dbReference>
<evidence type="ECO:0000313" key="7">
    <source>
        <dbReference type="Proteomes" id="UP000218598"/>
    </source>
</evidence>
<keyword evidence="2 3" id="KW-0456">Lyase</keyword>
<dbReference type="PANTHER" id="PTHR12128:SF66">
    <property type="entry name" value="4-HYDROXY-2-OXOGLUTARATE ALDOLASE, MITOCHONDRIAL"/>
    <property type="match status" value="1"/>
</dbReference>
<dbReference type="InterPro" id="IPR013785">
    <property type="entry name" value="Aldolase_TIM"/>
</dbReference>
<dbReference type="CDD" id="cd00408">
    <property type="entry name" value="DHDPS-like"/>
    <property type="match status" value="1"/>
</dbReference>